<dbReference type="InterPro" id="IPR050103">
    <property type="entry name" value="Class-III_PLP-dep_AT"/>
</dbReference>
<keyword evidence="6" id="KW-0663">Pyridoxal phosphate</keyword>
<comment type="caution">
    <text evidence="7">The sequence shown here is derived from an EMBL/GenBank/DDBJ whole genome shotgun (WGS) entry which is preliminary data.</text>
</comment>
<dbReference type="EMBL" id="JAHLQN010000001">
    <property type="protein sequence ID" value="MBU5626644.1"/>
    <property type="molecule type" value="Genomic_DNA"/>
</dbReference>
<dbReference type="PROSITE" id="PS00600">
    <property type="entry name" value="AA_TRANSFER_CLASS_3"/>
    <property type="match status" value="1"/>
</dbReference>
<evidence type="ECO:0000313" key="7">
    <source>
        <dbReference type="EMBL" id="MBU5626644.1"/>
    </source>
</evidence>
<evidence type="ECO:0000256" key="6">
    <source>
        <dbReference type="RuleBase" id="RU003560"/>
    </source>
</evidence>
<keyword evidence="3" id="KW-0028">Amino-acid biosynthesis</keyword>
<keyword evidence="8" id="KW-1185">Reference proteome</keyword>
<accession>A0ABS6F8M8</accession>
<evidence type="ECO:0000256" key="3">
    <source>
        <dbReference type="ARBA" id="ARBA00022605"/>
    </source>
</evidence>
<dbReference type="Pfam" id="PF00202">
    <property type="entry name" value="Aminotran_3"/>
    <property type="match status" value="1"/>
</dbReference>
<keyword evidence="4" id="KW-0808">Transferase</keyword>
<sequence>MNIKELDQTYVANTYNRFPLQIVKGKGSVVEDESGKQYIDLGTGIGVNNFGIGDEAWKQAVIDQMDKFQHTSNLYYTEPCATLAQMLCERTGMKKVFFSNSGAEANECAIKAARKYAADHKGPEYQTIITLTSSFHGRTITTLAATGQDELHQYFQPLTPGFVYAKANDLKDLEEKAAENKVAGILFECVQGEGGVNALDAEFIAGIADLCAKEDILMMVDEVQLGNGRSGQLYGYMNFGLKPDIVSTAKGLCGGLPLGATLLGEKLQDTLTAGTHGSTFGGNPICCAGAISTISRIDEKLLAEVREKSAYIKESLTGKKGILGVSGMGLMVGVATEKSAAEVISGCLKKGVLVLNAHGKVRLLPALNIPMEQLKQAIDILVEVCGA</sequence>
<evidence type="ECO:0000256" key="1">
    <source>
        <dbReference type="ARBA" id="ARBA00001933"/>
    </source>
</evidence>
<dbReference type="CDD" id="cd00610">
    <property type="entry name" value="OAT_like"/>
    <property type="match status" value="1"/>
</dbReference>
<dbReference type="PANTHER" id="PTHR11986:SF79">
    <property type="entry name" value="ACETYLORNITHINE AMINOTRANSFERASE, MITOCHONDRIAL"/>
    <property type="match status" value="1"/>
</dbReference>
<dbReference type="InterPro" id="IPR049704">
    <property type="entry name" value="Aminotrans_3_PPA_site"/>
</dbReference>
<evidence type="ECO:0000313" key="8">
    <source>
        <dbReference type="Proteomes" id="UP000787672"/>
    </source>
</evidence>
<proteinExistence type="inferred from homology"/>
<comment type="pathway">
    <text evidence="5">Amino-acid biosynthesis.</text>
</comment>
<keyword evidence="2" id="KW-0032">Aminotransferase</keyword>
<evidence type="ECO:0000256" key="4">
    <source>
        <dbReference type="ARBA" id="ARBA00022679"/>
    </source>
</evidence>
<dbReference type="InterPro" id="IPR004636">
    <property type="entry name" value="AcOrn/SuccOrn_fam"/>
</dbReference>
<dbReference type="NCBIfam" id="TIGR00707">
    <property type="entry name" value="argD"/>
    <property type="match status" value="1"/>
</dbReference>
<comment type="cofactor">
    <cofactor evidence="1">
        <name>pyridoxal 5'-phosphate</name>
        <dbReference type="ChEBI" id="CHEBI:597326"/>
    </cofactor>
</comment>
<dbReference type="PANTHER" id="PTHR11986">
    <property type="entry name" value="AMINOTRANSFERASE CLASS III"/>
    <property type="match status" value="1"/>
</dbReference>
<evidence type="ECO:0000256" key="2">
    <source>
        <dbReference type="ARBA" id="ARBA00022576"/>
    </source>
</evidence>
<dbReference type="RefSeq" id="WP_216632117.1">
    <property type="nucleotide sequence ID" value="NZ_JAHLQN010000001.1"/>
</dbReference>
<dbReference type="PIRSF" id="PIRSF000521">
    <property type="entry name" value="Transaminase_4ab_Lys_Orn"/>
    <property type="match status" value="1"/>
</dbReference>
<evidence type="ECO:0000256" key="5">
    <source>
        <dbReference type="ARBA" id="ARBA00029440"/>
    </source>
</evidence>
<dbReference type="InterPro" id="IPR005814">
    <property type="entry name" value="Aminotrans_3"/>
</dbReference>
<gene>
    <name evidence="7" type="ORF">KQI82_06910</name>
</gene>
<reference evidence="7 8" key="1">
    <citation type="submission" date="2021-06" db="EMBL/GenBank/DDBJ databases">
        <authorList>
            <person name="Sun Q."/>
            <person name="Li D."/>
        </authorList>
    </citation>
    <scope>NUCLEOTIDE SEQUENCE [LARGE SCALE GENOMIC DNA]</scope>
    <source>
        <strain evidence="7 8">MSJ-2</strain>
    </source>
</reference>
<comment type="similarity">
    <text evidence="6">Belongs to the class-III pyridoxal-phosphate-dependent aminotransferase family.</text>
</comment>
<protein>
    <submittedName>
        <fullName evidence="7">Acetylornithine/succinylornithine family transaminase</fullName>
    </submittedName>
</protein>
<dbReference type="Proteomes" id="UP000787672">
    <property type="component" value="Unassembled WGS sequence"/>
</dbReference>
<name>A0ABS6F8M8_9FIRM</name>
<organism evidence="7 8">
    <name type="scientific">Dysosmobacter acutus</name>
    <dbReference type="NCBI Taxonomy" id="2841504"/>
    <lineage>
        <taxon>Bacteria</taxon>
        <taxon>Bacillati</taxon>
        <taxon>Bacillota</taxon>
        <taxon>Clostridia</taxon>
        <taxon>Eubacteriales</taxon>
        <taxon>Oscillospiraceae</taxon>
        <taxon>Dysosmobacter</taxon>
    </lineage>
</organism>